<keyword evidence="3" id="KW-1185">Reference proteome</keyword>
<evidence type="ECO:0000313" key="2">
    <source>
        <dbReference type="EMBL" id="BAY57465.1"/>
    </source>
</evidence>
<evidence type="ECO:0000256" key="1">
    <source>
        <dbReference type="SAM" id="MobiDB-lite"/>
    </source>
</evidence>
<evidence type="ECO:0000313" key="3">
    <source>
        <dbReference type="Proteomes" id="UP000217895"/>
    </source>
</evidence>
<feature type="region of interest" description="Disordered" evidence="1">
    <location>
        <begin position="73"/>
        <end position="129"/>
    </location>
</feature>
<name>A0A1Z4JL23_LEPBY</name>
<dbReference type="EMBL" id="AP018203">
    <property type="protein sequence ID" value="BAY57465.1"/>
    <property type="molecule type" value="Genomic_DNA"/>
</dbReference>
<organism evidence="2 3">
    <name type="scientific">Leptolyngbya boryana NIES-2135</name>
    <dbReference type="NCBI Taxonomy" id="1973484"/>
    <lineage>
        <taxon>Bacteria</taxon>
        <taxon>Bacillati</taxon>
        <taxon>Cyanobacteriota</taxon>
        <taxon>Cyanophyceae</taxon>
        <taxon>Leptolyngbyales</taxon>
        <taxon>Leptolyngbyaceae</taxon>
        <taxon>Leptolyngbya group</taxon>
        <taxon>Leptolyngbya</taxon>
    </lineage>
</organism>
<gene>
    <name evidence="2" type="ORF">NIES2135_43300</name>
</gene>
<dbReference type="Proteomes" id="UP000217895">
    <property type="component" value="Chromosome"/>
</dbReference>
<protein>
    <submittedName>
        <fullName evidence="2">Uncharacterized protein</fullName>
    </submittedName>
</protein>
<proteinExistence type="predicted"/>
<reference evidence="2 3" key="1">
    <citation type="submission" date="2017-06" db="EMBL/GenBank/DDBJ databases">
        <title>Genome sequencing of cyanobaciteial culture collection at National Institute for Environmental Studies (NIES).</title>
        <authorList>
            <person name="Hirose Y."/>
            <person name="Shimura Y."/>
            <person name="Fujisawa T."/>
            <person name="Nakamura Y."/>
            <person name="Kawachi M."/>
        </authorList>
    </citation>
    <scope>NUCLEOTIDE SEQUENCE [LARGE SCALE GENOMIC DNA]</scope>
    <source>
        <strain evidence="2 3">NIES-2135</strain>
    </source>
</reference>
<accession>A0A1Z4JL23</accession>
<sequence>MTKTLSMPVMPAIPAPARAFIRPMLLAAIGMHALLLFAPFPQEKPKPPENKEAPVKITQLPTTKVKVQNKAKIANPNKPSLPKINRPAANPVVIKPEPPKPEAARSQEAPPEKGQVANPASGGATSFVDFPHYQPSTPDCFGKGLGENCRIATANLPTVAAFYQSQPKAKGFTVTLAEENANAKIYTVTAKNGQTLFLSLFADAPTTVILLSEQKVTDLATLKESVSPPEEYYQILADLLVEADRSDNPANTASPENFAQPQMFYNIVSEAELQQGAIPDLRPGIDGTPKLAQGQNPTNFYQSMSAAGLSGFFEISEQGQYGGGKLYRLKKGSTTFYLNLIPTKDQTGTIIVTWLKDPKS</sequence>
<dbReference type="AlphaFoldDB" id="A0A1Z4JL23"/>